<comment type="caution">
    <text evidence="2">The sequence shown here is derived from an EMBL/GenBank/DDBJ whole genome shotgun (WGS) entry which is preliminary data.</text>
</comment>
<name>A0A1J5PIF5_9ZZZZ</name>
<dbReference type="InterPro" id="IPR004881">
    <property type="entry name" value="Ribosome_biogen_GTPase_RsgA"/>
</dbReference>
<dbReference type="CDD" id="cd01854">
    <property type="entry name" value="YjeQ_EngC"/>
    <property type="match status" value="1"/>
</dbReference>
<dbReference type="SUPFAM" id="SSF52540">
    <property type="entry name" value="P-loop containing nucleoside triphosphate hydrolases"/>
    <property type="match status" value="1"/>
</dbReference>
<evidence type="ECO:0000259" key="1">
    <source>
        <dbReference type="PROSITE" id="PS50936"/>
    </source>
</evidence>
<proteinExistence type="predicted"/>
<dbReference type="NCBIfam" id="TIGR00157">
    <property type="entry name" value="ribosome small subunit-dependent GTPase A"/>
    <property type="match status" value="1"/>
</dbReference>
<organism evidence="2">
    <name type="scientific">mine drainage metagenome</name>
    <dbReference type="NCBI Taxonomy" id="410659"/>
    <lineage>
        <taxon>unclassified sequences</taxon>
        <taxon>metagenomes</taxon>
        <taxon>ecological metagenomes</taxon>
    </lineage>
</organism>
<gene>
    <name evidence="2" type="primary">rsgA_17</name>
    <name evidence="2" type="ORF">GALL_471130</name>
</gene>
<feature type="domain" description="EngC GTPase" evidence="1">
    <location>
        <begin position="1"/>
        <end position="84"/>
    </location>
</feature>
<dbReference type="PANTHER" id="PTHR32120">
    <property type="entry name" value="SMALL RIBOSOMAL SUBUNIT BIOGENESIS GTPASE RSGA"/>
    <property type="match status" value="1"/>
</dbReference>
<dbReference type="AlphaFoldDB" id="A0A1J5PIF5"/>
<evidence type="ECO:0000313" key="2">
    <source>
        <dbReference type="EMBL" id="OIQ71270.1"/>
    </source>
</evidence>
<reference evidence="2" key="1">
    <citation type="submission" date="2016-10" db="EMBL/GenBank/DDBJ databases">
        <title>Sequence of Gallionella enrichment culture.</title>
        <authorList>
            <person name="Poehlein A."/>
            <person name="Muehling M."/>
            <person name="Daniel R."/>
        </authorList>
    </citation>
    <scope>NUCLEOTIDE SEQUENCE</scope>
</reference>
<dbReference type="Gene3D" id="1.10.40.50">
    <property type="entry name" value="Probable gtpase engc, domain 3"/>
    <property type="match status" value="1"/>
</dbReference>
<sequence length="155" mass="16865">MRADPAHARELLRPWLDGRTSMLIGASGVGKSTLVNALVPGLQLATQAISDALDSGRHTTTATRLYALPGFAPDSALLDSPGFQAFGLHQLSVSQLQHALPELESRRAQCRFHNCTHRQEPGCAVRDAVRDGAIDGERYALYLRVLQELLDAPRN</sequence>
<protein>
    <submittedName>
        <fullName evidence="2">Putative ribosome biogenesis GTPase RsgA</fullName>
        <ecNumber evidence="2">3.6.1.-</ecNumber>
    </submittedName>
</protein>
<dbReference type="GO" id="GO:0005525">
    <property type="term" value="F:GTP binding"/>
    <property type="evidence" value="ECO:0007669"/>
    <property type="project" value="InterPro"/>
</dbReference>
<dbReference type="EMBL" id="MLJW01003804">
    <property type="protein sequence ID" value="OIQ71270.1"/>
    <property type="molecule type" value="Genomic_DNA"/>
</dbReference>
<accession>A0A1J5PIF5</accession>
<dbReference type="InterPro" id="IPR010914">
    <property type="entry name" value="RsgA_GTPase_dom"/>
</dbReference>
<dbReference type="GO" id="GO:0003924">
    <property type="term" value="F:GTPase activity"/>
    <property type="evidence" value="ECO:0007669"/>
    <property type="project" value="InterPro"/>
</dbReference>
<dbReference type="PANTHER" id="PTHR32120:SF11">
    <property type="entry name" value="SMALL RIBOSOMAL SUBUNIT BIOGENESIS GTPASE RSGA 1, MITOCHONDRIAL-RELATED"/>
    <property type="match status" value="1"/>
</dbReference>
<dbReference type="InterPro" id="IPR027417">
    <property type="entry name" value="P-loop_NTPase"/>
</dbReference>
<keyword evidence="2" id="KW-0378">Hydrolase</keyword>
<dbReference type="EC" id="3.6.1.-" evidence="2"/>
<dbReference type="Gene3D" id="3.40.50.300">
    <property type="entry name" value="P-loop containing nucleotide triphosphate hydrolases"/>
    <property type="match status" value="1"/>
</dbReference>
<dbReference type="Pfam" id="PF03193">
    <property type="entry name" value="RsgA_GTPase"/>
    <property type="match status" value="1"/>
</dbReference>
<dbReference type="PROSITE" id="PS50936">
    <property type="entry name" value="ENGC_GTPASE"/>
    <property type="match status" value="1"/>
</dbReference>